<gene>
    <name evidence="2" type="ORF">LECACI_7A008340</name>
</gene>
<dbReference type="Proteomes" id="UP001296104">
    <property type="component" value="Unassembled WGS sequence"/>
</dbReference>
<name>A0AAI8Z695_9PEZI</name>
<feature type="compositionally biased region" description="Basic and acidic residues" evidence="1">
    <location>
        <begin position="280"/>
        <end position="292"/>
    </location>
</feature>
<dbReference type="EMBL" id="CAVMBE010000079">
    <property type="protein sequence ID" value="CAK4033182.1"/>
    <property type="molecule type" value="Genomic_DNA"/>
</dbReference>
<feature type="region of interest" description="Disordered" evidence="1">
    <location>
        <begin position="225"/>
        <end position="251"/>
    </location>
</feature>
<organism evidence="2 3">
    <name type="scientific">Lecanosticta acicola</name>
    <dbReference type="NCBI Taxonomy" id="111012"/>
    <lineage>
        <taxon>Eukaryota</taxon>
        <taxon>Fungi</taxon>
        <taxon>Dikarya</taxon>
        <taxon>Ascomycota</taxon>
        <taxon>Pezizomycotina</taxon>
        <taxon>Dothideomycetes</taxon>
        <taxon>Dothideomycetidae</taxon>
        <taxon>Mycosphaerellales</taxon>
        <taxon>Mycosphaerellaceae</taxon>
        <taxon>Lecanosticta</taxon>
    </lineage>
</organism>
<evidence type="ECO:0000313" key="3">
    <source>
        <dbReference type="Proteomes" id="UP001296104"/>
    </source>
</evidence>
<sequence length="402" mass="44973">MPRQLSITPTPFKSSFLSIPPSPFSPRLPITPAVTLVQATTKPPTNAIRAANLRAGTDLVPPPPEPLRWLWQCHKCNRVYPLGVTRRCLDDGHTFCPGMTVVKRSKRNENKRTVRHAACASEFDYQGWKGWGVWRRGVVERVEAAEALMREGQDDGDSSEEEEKSWFGSAWIRKESKGDTHFWNKGEKPAKLKKDCWNRCDYPSECRWGKQFGVQTLVVPATVVPSTPAEQPEAEQPTPLPAPTTDKEKKPATTFDDILIDLSDPTSLDYLSPLSPSDSHAPEARRVTEGETKMTSPYDLVQSAKRRKRKSSGAMPLVPSPLALNPPSTEEEKAPEEVKTPEMLEMEMKEGRPKSRDDLDLDVLSSGKKGGLLGEMGVLQRRADDLVQSWRYARTKFRTGAL</sequence>
<evidence type="ECO:0000256" key="1">
    <source>
        <dbReference type="SAM" id="MobiDB-lite"/>
    </source>
</evidence>
<feature type="region of interest" description="Disordered" evidence="1">
    <location>
        <begin position="269"/>
        <end position="363"/>
    </location>
</feature>
<feature type="compositionally biased region" description="Low complexity" evidence="1">
    <location>
        <begin position="269"/>
        <end position="279"/>
    </location>
</feature>
<protein>
    <submittedName>
        <fullName evidence="2">Uncharacterized protein</fullName>
    </submittedName>
</protein>
<keyword evidence="3" id="KW-1185">Reference proteome</keyword>
<feature type="compositionally biased region" description="Low complexity" evidence="1">
    <location>
        <begin position="225"/>
        <end position="237"/>
    </location>
</feature>
<proteinExistence type="predicted"/>
<reference evidence="2" key="1">
    <citation type="submission" date="2023-11" db="EMBL/GenBank/DDBJ databases">
        <authorList>
            <person name="Alioto T."/>
            <person name="Alioto T."/>
            <person name="Gomez Garrido J."/>
        </authorList>
    </citation>
    <scope>NUCLEOTIDE SEQUENCE</scope>
</reference>
<dbReference type="AlphaFoldDB" id="A0AAI8Z695"/>
<evidence type="ECO:0000313" key="2">
    <source>
        <dbReference type="EMBL" id="CAK4033182.1"/>
    </source>
</evidence>
<feature type="compositionally biased region" description="Basic and acidic residues" evidence="1">
    <location>
        <begin position="330"/>
        <end position="358"/>
    </location>
</feature>
<accession>A0AAI8Z695</accession>
<comment type="caution">
    <text evidence="2">The sequence shown here is derived from an EMBL/GenBank/DDBJ whole genome shotgun (WGS) entry which is preliminary data.</text>
</comment>